<dbReference type="RefSeq" id="WP_074444471.1">
    <property type="nucleotide sequence ID" value="NZ_FMBM01000002.1"/>
</dbReference>
<dbReference type="Gene3D" id="3.30.2000.30">
    <property type="match status" value="1"/>
</dbReference>
<accession>A0A0P7X540</accession>
<dbReference type="EMBL" id="LJSX01000019">
    <property type="protein sequence ID" value="KPQ10023.1"/>
    <property type="molecule type" value="Genomic_DNA"/>
</dbReference>
<dbReference type="InterPro" id="IPR053745">
    <property type="entry name" value="Viral_Tail_Comp_sf"/>
</dbReference>
<evidence type="ECO:0000313" key="3">
    <source>
        <dbReference type="Proteomes" id="UP000050497"/>
    </source>
</evidence>
<gene>
    <name evidence="2" type="ORF">GA0071312_1525</name>
    <name evidence="1" type="ORF">HLUCCO17_12160</name>
</gene>
<name>A0A0P7X540_9HYPH</name>
<protein>
    <recommendedName>
        <fullName evidence="5">DUF3168 domain-containing protein</fullName>
    </recommendedName>
</protein>
<dbReference type="Proteomes" id="UP000182800">
    <property type="component" value="Unassembled WGS sequence"/>
</dbReference>
<evidence type="ECO:0000313" key="1">
    <source>
        <dbReference type="EMBL" id="KPQ10023.1"/>
    </source>
</evidence>
<dbReference type="EMBL" id="FMBM01000002">
    <property type="protein sequence ID" value="SCC80493.1"/>
    <property type="molecule type" value="Genomic_DNA"/>
</dbReference>
<comment type="caution">
    <text evidence="1">The sequence shown here is derived from an EMBL/GenBank/DDBJ whole genome shotgun (WGS) entry which is preliminary data.</text>
</comment>
<sequence>MSGPILALRQAVLTRLTEDADLAQAMGGTVHLYDEPPRAAPAIYAVFGDARVREWPGDLQEAHEHDLRIIVWARPGSRASALIAADYMAEALHDAPLTLTDHRLVNLRVVSCTIGRDERSGSGRAELRLRAVTERL</sequence>
<dbReference type="STRING" id="1653334.GA0071312_1525"/>
<dbReference type="InterPro" id="IPR021508">
    <property type="entry name" value="Gp17-like"/>
</dbReference>
<keyword evidence="4" id="KW-1185">Reference proteome</keyword>
<organism evidence="1 3">
    <name type="scientific">Saliniramus fredricksonii</name>
    <dbReference type="NCBI Taxonomy" id="1653334"/>
    <lineage>
        <taxon>Bacteria</taxon>
        <taxon>Pseudomonadati</taxon>
        <taxon>Pseudomonadota</taxon>
        <taxon>Alphaproteobacteria</taxon>
        <taxon>Hyphomicrobiales</taxon>
        <taxon>Salinarimonadaceae</taxon>
        <taxon>Saliniramus</taxon>
    </lineage>
</organism>
<reference evidence="1 3" key="1">
    <citation type="submission" date="2015-09" db="EMBL/GenBank/DDBJ databases">
        <title>Identification and resolution of microdiversity through metagenomic sequencing of parallel consortia.</title>
        <authorList>
            <person name="Nelson W.C."/>
            <person name="Romine M.F."/>
            <person name="Lindemann S.R."/>
        </authorList>
    </citation>
    <scope>NUCLEOTIDE SEQUENCE [LARGE SCALE GENOMIC DNA]</scope>
    <source>
        <strain evidence="1">HL-109</strain>
    </source>
</reference>
<reference evidence="2 4" key="2">
    <citation type="submission" date="2016-08" db="EMBL/GenBank/DDBJ databases">
        <authorList>
            <person name="Varghese N."/>
            <person name="Submissions Spin"/>
        </authorList>
    </citation>
    <scope>NUCLEOTIDE SEQUENCE [LARGE SCALE GENOMIC DNA]</scope>
    <source>
        <strain evidence="2 4">HL-109</strain>
    </source>
</reference>
<evidence type="ECO:0000313" key="4">
    <source>
        <dbReference type="Proteomes" id="UP000182800"/>
    </source>
</evidence>
<dbReference type="Proteomes" id="UP000050497">
    <property type="component" value="Unassembled WGS sequence"/>
</dbReference>
<dbReference type="Pfam" id="PF11367">
    <property type="entry name" value="Tail_completion_gp17"/>
    <property type="match status" value="1"/>
</dbReference>
<evidence type="ECO:0000313" key="2">
    <source>
        <dbReference type="EMBL" id="SCC80493.1"/>
    </source>
</evidence>
<dbReference type="AlphaFoldDB" id="A0A0P7X540"/>
<evidence type="ECO:0008006" key="5">
    <source>
        <dbReference type="Google" id="ProtNLM"/>
    </source>
</evidence>
<dbReference type="OrthoDB" id="7630456at2"/>
<proteinExistence type="predicted"/>